<dbReference type="EMBL" id="JBIWXY010000001">
    <property type="protein sequence ID" value="MFJ5446014.1"/>
    <property type="molecule type" value="Genomic_DNA"/>
</dbReference>
<comment type="caution">
    <text evidence="2">Lacks conserved residue(s) required for the propagation of feature annotation.</text>
</comment>
<dbReference type="InterPro" id="IPR016032">
    <property type="entry name" value="Sig_transdc_resp-reg_C-effctor"/>
</dbReference>
<evidence type="ECO:0000313" key="5">
    <source>
        <dbReference type="Proteomes" id="UP001617669"/>
    </source>
</evidence>
<dbReference type="SUPFAM" id="SSF46894">
    <property type="entry name" value="C-terminal effector domain of the bipartite response regulators"/>
    <property type="match status" value="1"/>
</dbReference>
<dbReference type="Pfam" id="PF00196">
    <property type="entry name" value="GerE"/>
    <property type="match status" value="1"/>
</dbReference>
<keyword evidence="1" id="KW-0238">DNA-binding</keyword>
<dbReference type="InterPro" id="IPR051015">
    <property type="entry name" value="EvgA-like"/>
</dbReference>
<dbReference type="SUPFAM" id="SSF52172">
    <property type="entry name" value="CheY-like"/>
    <property type="match status" value="1"/>
</dbReference>
<evidence type="ECO:0000256" key="2">
    <source>
        <dbReference type="PROSITE-ProRule" id="PRU00169"/>
    </source>
</evidence>
<proteinExistence type="predicted"/>
<dbReference type="PANTHER" id="PTHR45566">
    <property type="entry name" value="HTH-TYPE TRANSCRIPTIONAL REGULATOR YHJB-RELATED"/>
    <property type="match status" value="1"/>
</dbReference>
<reference evidence="4 5" key="1">
    <citation type="submission" date="2024-11" db="EMBL/GenBank/DDBJ databases">
        <authorList>
            <person name="Kaparullina E.N."/>
            <person name="Delegan Y.A."/>
            <person name="Doronina N.V."/>
        </authorList>
    </citation>
    <scope>NUCLEOTIDE SEQUENCE [LARGE SCALE GENOMIC DNA]</scope>
    <source>
        <strain evidence="4 5">7sh_L</strain>
    </source>
</reference>
<dbReference type="InterPro" id="IPR011006">
    <property type="entry name" value="CheY-like_superfamily"/>
</dbReference>
<protein>
    <submittedName>
        <fullName evidence="4">LuxR C-terminal-related transcriptional regulator</fullName>
    </submittedName>
</protein>
<dbReference type="PROSITE" id="PS50110">
    <property type="entry name" value="RESPONSE_REGULATORY"/>
    <property type="match status" value="1"/>
</dbReference>
<comment type="caution">
    <text evidence="4">The sequence shown here is derived from an EMBL/GenBank/DDBJ whole genome shotgun (WGS) entry which is preliminary data.</text>
</comment>
<dbReference type="SMART" id="SM00421">
    <property type="entry name" value="HTH_LUXR"/>
    <property type="match status" value="1"/>
</dbReference>
<dbReference type="InterPro" id="IPR000792">
    <property type="entry name" value="Tscrpt_reg_LuxR_C"/>
</dbReference>
<dbReference type="PANTHER" id="PTHR45566:SF2">
    <property type="entry name" value="NARL SUBFAMILY"/>
    <property type="match status" value="1"/>
</dbReference>
<feature type="domain" description="Response regulatory" evidence="3">
    <location>
        <begin position="3"/>
        <end position="121"/>
    </location>
</feature>
<name>A0ABW8GL44_9PROT</name>
<dbReference type="Gene3D" id="3.40.50.2300">
    <property type="match status" value="1"/>
</dbReference>
<gene>
    <name evidence="4" type="ORF">ACIKP9_07215</name>
</gene>
<accession>A0ABW8GL44</accession>
<sequence>MKKIALISRDSLVNYALNHLISQHKELQIKHVLAGIDESKIKKLKAKGQIDLVIVCISSGKGDSLELLSQLRGIAPRVPVLLVSNNEDQHFLLNFMRCGCKGYLDKYASEADLVNAIETVCAGHLYLPEPLQRSLKAEHTPLPHEQLSKREFQVFLKFIQRKTIATVARELNVTAGAVSVFRSRVLKKLNIKSNADFIFYALQYHLLTLPDIELHPVAS</sequence>
<dbReference type="RefSeq" id="WP_400881027.1">
    <property type="nucleotide sequence ID" value="NZ_JBIWXY010000001.1"/>
</dbReference>
<dbReference type="Pfam" id="PF00072">
    <property type="entry name" value="Response_reg"/>
    <property type="match status" value="1"/>
</dbReference>
<evidence type="ECO:0000256" key="1">
    <source>
        <dbReference type="ARBA" id="ARBA00023125"/>
    </source>
</evidence>
<keyword evidence="5" id="KW-1185">Reference proteome</keyword>
<organism evidence="4 5">
    <name type="scientific">Methylobacillus methanolivorans</name>
    <dbReference type="NCBI Taxonomy" id="1848927"/>
    <lineage>
        <taxon>Bacteria</taxon>
        <taxon>Pseudomonadati</taxon>
        <taxon>Pseudomonadota</taxon>
        <taxon>Betaproteobacteria</taxon>
        <taxon>Nitrosomonadales</taxon>
        <taxon>Methylophilaceae</taxon>
        <taxon>Methylobacillus</taxon>
    </lineage>
</organism>
<evidence type="ECO:0000259" key="3">
    <source>
        <dbReference type="PROSITE" id="PS50110"/>
    </source>
</evidence>
<evidence type="ECO:0000313" key="4">
    <source>
        <dbReference type="EMBL" id="MFJ5446014.1"/>
    </source>
</evidence>
<dbReference type="InterPro" id="IPR001789">
    <property type="entry name" value="Sig_transdc_resp-reg_receiver"/>
</dbReference>
<dbReference type="Proteomes" id="UP001617669">
    <property type="component" value="Unassembled WGS sequence"/>
</dbReference>